<dbReference type="EMBL" id="JABURY010000012">
    <property type="protein sequence ID" value="MBC9130731.1"/>
    <property type="molecule type" value="Genomic_DNA"/>
</dbReference>
<comment type="caution">
    <text evidence="1">The sequence shown here is derived from an EMBL/GenBank/DDBJ whole genome shotgun (WGS) entry which is preliminary data.</text>
</comment>
<sequence length="158" mass="18631">MNDYPLEQKTVQLSAYSRQQKAQFSTVETRSGKLYFKRIAQEQPILRNISFVLLDYEAQIFLHWFNNVLKKGFLPFDIKLATEWDTSQTLNCRFLPDSLLNTTRNNHLQWSYSAKILINNYGPPDYIPLDIIDYQNYYSNKARSQLDQIININLKNIG</sequence>
<proteinExistence type="predicted"/>
<evidence type="ECO:0000313" key="1">
    <source>
        <dbReference type="EMBL" id="MBC9130731.1"/>
    </source>
</evidence>
<dbReference type="Proteomes" id="UP000651208">
    <property type="component" value="Unassembled WGS sequence"/>
</dbReference>
<organism evidence="1 2">
    <name type="scientific">Frischella japonica</name>
    <dbReference type="NCBI Taxonomy" id="2741544"/>
    <lineage>
        <taxon>Bacteria</taxon>
        <taxon>Pseudomonadati</taxon>
        <taxon>Pseudomonadota</taxon>
        <taxon>Gammaproteobacteria</taxon>
        <taxon>Orbales</taxon>
        <taxon>Orbaceae</taxon>
        <taxon>Frischella</taxon>
    </lineage>
</organism>
<evidence type="ECO:0000313" key="2">
    <source>
        <dbReference type="Proteomes" id="UP000651208"/>
    </source>
</evidence>
<name>A0ABR7QWY0_9GAMM</name>
<reference evidence="1 2" key="1">
    <citation type="submission" date="2020-06" db="EMBL/GenBank/DDBJ databases">
        <title>Frischella cerana isolated from Apis cerana gut homogenate.</title>
        <authorList>
            <person name="Wolter L.A."/>
            <person name="Suenami S."/>
            <person name="Miyazaki R."/>
        </authorList>
    </citation>
    <scope>NUCLEOTIDE SEQUENCE [LARGE SCALE GENOMIC DNA]</scope>
    <source>
        <strain evidence="1 2">Ac13</strain>
    </source>
</reference>
<gene>
    <name evidence="1" type="ORF">FcAc13_05335</name>
</gene>
<dbReference type="RefSeq" id="WP_187755180.1">
    <property type="nucleotide sequence ID" value="NZ_JABURY010000012.1"/>
</dbReference>
<accession>A0ABR7QWY0</accession>
<protein>
    <submittedName>
        <fullName evidence="1">Uncharacterized protein</fullName>
    </submittedName>
</protein>
<keyword evidence="2" id="KW-1185">Reference proteome</keyword>